<keyword evidence="11" id="KW-1185">Reference proteome</keyword>
<dbReference type="AlphaFoldDB" id="A0A939RVU2"/>
<dbReference type="InterPro" id="IPR001179">
    <property type="entry name" value="PPIase_FKBP_dom"/>
</dbReference>
<evidence type="ECO:0000256" key="1">
    <source>
        <dbReference type="ARBA" id="ARBA00000971"/>
    </source>
</evidence>
<dbReference type="Proteomes" id="UP000664209">
    <property type="component" value="Unassembled WGS sequence"/>
</dbReference>
<evidence type="ECO:0000256" key="5">
    <source>
        <dbReference type="ARBA" id="ARBA00023235"/>
    </source>
</evidence>
<evidence type="ECO:0000313" key="10">
    <source>
        <dbReference type="EMBL" id="MBO1751496.1"/>
    </source>
</evidence>
<dbReference type="Gene3D" id="3.10.50.40">
    <property type="match status" value="2"/>
</dbReference>
<dbReference type="PANTHER" id="PTHR43811">
    <property type="entry name" value="FKBP-TYPE PEPTIDYL-PROLYL CIS-TRANS ISOMERASE FKPA"/>
    <property type="match status" value="1"/>
</dbReference>
<evidence type="ECO:0000256" key="7">
    <source>
        <dbReference type="SAM" id="MobiDB-lite"/>
    </source>
</evidence>
<dbReference type="InterPro" id="IPR046357">
    <property type="entry name" value="PPIase_dom_sf"/>
</dbReference>
<keyword evidence="4 6" id="KW-0697">Rotamase</keyword>
<evidence type="ECO:0000256" key="3">
    <source>
        <dbReference type="ARBA" id="ARBA00013194"/>
    </source>
</evidence>
<protein>
    <recommendedName>
        <fullName evidence="3 6">peptidylprolyl isomerase</fullName>
        <ecNumber evidence="3 6">5.2.1.8</ecNumber>
    </recommendedName>
</protein>
<evidence type="ECO:0000259" key="9">
    <source>
        <dbReference type="PROSITE" id="PS50059"/>
    </source>
</evidence>
<comment type="catalytic activity">
    <reaction evidence="1 6">
        <text>[protein]-peptidylproline (omega=180) = [protein]-peptidylproline (omega=0)</text>
        <dbReference type="Rhea" id="RHEA:16237"/>
        <dbReference type="Rhea" id="RHEA-COMP:10747"/>
        <dbReference type="Rhea" id="RHEA-COMP:10748"/>
        <dbReference type="ChEBI" id="CHEBI:83833"/>
        <dbReference type="ChEBI" id="CHEBI:83834"/>
        <dbReference type="EC" id="5.2.1.8"/>
    </reaction>
</comment>
<name>A0A939RVU2_9CELL</name>
<organism evidence="10 11">
    <name type="scientific">Actinotalea soli</name>
    <dbReference type="NCBI Taxonomy" id="2819234"/>
    <lineage>
        <taxon>Bacteria</taxon>
        <taxon>Bacillati</taxon>
        <taxon>Actinomycetota</taxon>
        <taxon>Actinomycetes</taxon>
        <taxon>Micrococcales</taxon>
        <taxon>Cellulomonadaceae</taxon>
        <taxon>Actinotalea</taxon>
    </lineage>
</organism>
<reference evidence="10" key="1">
    <citation type="submission" date="2021-03" db="EMBL/GenBank/DDBJ databases">
        <title>Actinotalea soli sp. nov., isolated from soil.</title>
        <authorList>
            <person name="Ping W."/>
            <person name="Zhang J."/>
        </authorList>
    </citation>
    <scope>NUCLEOTIDE SEQUENCE</scope>
    <source>
        <strain evidence="10">BY-33</strain>
    </source>
</reference>
<dbReference type="PROSITE" id="PS50059">
    <property type="entry name" value="FKBP_PPIASE"/>
    <property type="match status" value="1"/>
</dbReference>
<dbReference type="EMBL" id="JAGEMK010000002">
    <property type="protein sequence ID" value="MBO1751496.1"/>
    <property type="molecule type" value="Genomic_DNA"/>
</dbReference>
<comment type="caution">
    <text evidence="10">The sequence shown here is derived from an EMBL/GenBank/DDBJ whole genome shotgun (WGS) entry which is preliminary data.</text>
</comment>
<sequence>MRRLAAALIASSLLLAACSSDEPEESTETSEEAPEETTEATAEDVAALEAVTVEGEVGEEPTLTFEQPFEITNPVARVETEGTGEEFPADAQLAVDAVTYSGEDGTVVNSTWENGATDSLPLGDPQIFPAIIDVMAGQSVGSRVLFASPAIESEQGTQPALVMAIEVVGVVPTRAEGEAVEPPEGLPGVTLAEDGTPTIEIPEGYEDPTELVVQPLIEGSGDAVEAGQTVTFQYHGVTTSDGEVFDSSWANGSPFTTTIGTGAVIAGWDEGLVGQTVGSQVLLVIPPEQAYGPAPEDEEAAETAHALAGETLVFVVDILAIS</sequence>
<dbReference type="Pfam" id="PF00254">
    <property type="entry name" value="FKBP_C"/>
    <property type="match status" value="1"/>
</dbReference>
<feature type="chain" id="PRO_5039300636" description="peptidylprolyl isomerase" evidence="8">
    <location>
        <begin position="17"/>
        <end position="322"/>
    </location>
</feature>
<comment type="similarity">
    <text evidence="2">Belongs to the FKBP-type PPIase family.</text>
</comment>
<keyword evidence="8" id="KW-0732">Signal</keyword>
<dbReference type="EC" id="5.2.1.8" evidence="3 6"/>
<proteinExistence type="inferred from homology"/>
<feature type="compositionally biased region" description="Acidic residues" evidence="7">
    <location>
        <begin position="21"/>
        <end position="42"/>
    </location>
</feature>
<evidence type="ECO:0000313" key="11">
    <source>
        <dbReference type="Proteomes" id="UP000664209"/>
    </source>
</evidence>
<dbReference type="RefSeq" id="WP_208055147.1">
    <property type="nucleotide sequence ID" value="NZ_JAGEMK010000002.1"/>
</dbReference>
<evidence type="ECO:0000256" key="2">
    <source>
        <dbReference type="ARBA" id="ARBA00006577"/>
    </source>
</evidence>
<evidence type="ECO:0000256" key="4">
    <source>
        <dbReference type="ARBA" id="ARBA00023110"/>
    </source>
</evidence>
<dbReference type="GO" id="GO:0003755">
    <property type="term" value="F:peptidyl-prolyl cis-trans isomerase activity"/>
    <property type="evidence" value="ECO:0007669"/>
    <property type="project" value="UniProtKB-KW"/>
</dbReference>
<dbReference type="SUPFAM" id="SSF54534">
    <property type="entry name" value="FKBP-like"/>
    <property type="match status" value="2"/>
</dbReference>
<accession>A0A939RVU2</accession>
<feature type="domain" description="PPIase FKBP-type" evidence="9">
    <location>
        <begin position="227"/>
        <end position="322"/>
    </location>
</feature>
<dbReference type="PANTHER" id="PTHR43811:SF19">
    <property type="entry name" value="39 KDA FK506-BINDING NUCLEAR PROTEIN"/>
    <property type="match status" value="1"/>
</dbReference>
<feature type="region of interest" description="Disordered" evidence="7">
    <location>
        <begin position="19"/>
        <end position="42"/>
    </location>
</feature>
<evidence type="ECO:0000256" key="8">
    <source>
        <dbReference type="SAM" id="SignalP"/>
    </source>
</evidence>
<feature type="signal peptide" evidence="8">
    <location>
        <begin position="1"/>
        <end position="16"/>
    </location>
</feature>
<dbReference type="PROSITE" id="PS51257">
    <property type="entry name" value="PROKAR_LIPOPROTEIN"/>
    <property type="match status" value="1"/>
</dbReference>
<keyword evidence="5 6" id="KW-0413">Isomerase</keyword>
<gene>
    <name evidence="10" type="ORF">J4G33_06725</name>
</gene>
<evidence type="ECO:0000256" key="6">
    <source>
        <dbReference type="PROSITE-ProRule" id="PRU00277"/>
    </source>
</evidence>